<name>A0A9D4LRZ1_DREPO</name>
<proteinExistence type="predicted"/>
<evidence type="ECO:0000256" key="1">
    <source>
        <dbReference type="SAM" id="MobiDB-lite"/>
    </source>
</evidence>
<feature type="region of interest" description="Disordered" evidence="1">
    <location>
        <begin position="1"/>
        <end position="33"/>
    </location>
</feature>
<dbReference type="EMBL" id="JAIWYP010000002">
    <property type="protein sequence ID" value="KAH3862791.1"/>
    <property type="molecule type" value="Genomic_DNA"/>
</dbReference>
<organism evidence="3 4">
    <name type="scientific">Dreissena polymorpha</name>
    <name type="common">Zebra mussel</name>
    <name type="synonym">Mytilus polymorpha</name>
    <dbReference type="NCBI Taxonomy" id="45954"/>
    <lineage>
        <taxon>Eukaryota</taxon>
        <taxon>Metazoa</taxon>
        <taxon>Spiralia</taxon>
        <taxon>Lophotrochozoa</taxon>
        <taxon>Mollusca</taxon>
        <taxon>Bivalvia</taxon>
        <taxon>Autobranchia</taxon>
        <taxon>Heteroconchia</taxon>
        <taxon>Euheterodonta</taxon>
        <taxon>Imparidentia</taxon>
        <taxon>Neoheterodontei</taxon>
        <taxon>Myida</taxon>
        <taxon>Dreissenoidea</taxon>
        <taxon>Dreissenidae</taxon>
        <taxon>Dreissena</taxon>
    </lineage>
</organism>
<dbReference type="Proteomes" id="UP000828390">
    <property type="component" value="Unassembled WGS sequence"/>
</dbReference>
<gene>
    <name evidence="2" type="ORF">DPMN_025765</name>
    <name evidence="3" type="ORF">DPMN_025768</name>
</gene>
<evidence type="ECO:0000313" key="4">
    <source>
        <dbReference type="Proteomes" id="UP000828390"/>
    </source>
</evidence>
<keyword evidence="4" id="KW-1185">Reference proteome</keyword>
<protein>
    <submittedName>
        <fullName evidence="3">Uncharacterized protein</fullName>
    </submittedName>
</protein>
<reference evidence="3" key="1">
    <citation type="journal article" date="2019" name="bioRxiv">
        <title>The Genome of the Zebra Mussel, Dreissena polymorpha: A Resource for Invasive Species Research.</title>
        <authorList>
            <person name="McCartney M.A."/>
            <person name="Auch B."/>
            <person name="Kono T."/>
            <person name="Mallez S."/>
            <person name="Zhang Y."/>
            <person name="Obille A."/>
            <person name="Becker A."/>
            <person name="Abrahante J.E."/>
            <person name="Garbe J."/>
            <person name="Badalamenti J.P."/>
            <person name="Herman A."/>
            <person name="Mangelson H."/>
            <person name="Liachko I."/>
            <person name="Sullivan S."/>
            <person name="Sone E.D."/>
            <person name="Koren S."/>
            <person name="Silverstein K.A.T."/>
            <person name="Beckman K.B."/>
            <person name="Gohl D.M."/>
        </authorList>
    </citation>
    <scope>NUCLEOTIDE SEQUENCE</scope>
    <source>
        <strain evidence="3">Duluth1</strain>
        <tissue evidence="3">Whole animal</tissue>
    </source>
</reference>
<evidence type="ECO:0000313" key="3">
    <source>
        <dbReference type="EMBL" id="KAH3862794.1"/>
    </source>
</evidence>
<reference evidence="3" key="2">
    <citation type="submission" date="2020-11" db="EMBL/GenBank/DDBJ databases">
        <authorList>
            <person name="McCartney M.A."/>
            <person name="Auch B."/>
            <person name="Kono T."/>
            <person name="Mallez S."/>
            <person name="Becker A."/>
            <person name="Gohl D.M."/>
            <person name="Silverstein K.A.T."/>
            <person name="Koren S."/>
            <person name="Bechman K.B."/>
            <person name="Herman A."/>
            <person name="Abrahante J.E."/>
            <person name="Garbe J."/>
        </authorList>
    </citation>
    <scope>NUCLEOTIDE SEQUENCE</scope>
    <source>
        <strain evidence="3">Duluth1</strain>
        <tissue evidence="3">Whole animal</tissue>
    </source>
</reference>
<evidence type="ECO:0000313" key="2">
    <source>
        <dbReference type="EMBL" id="KAH3862791.1"/>
    </source>
</evidence>
<accession>A0A9D4LRZ1</accession>
<dbReference type="AlphaFoldDB" id="A0A9D4LRZ1"/>
<comment type="caution">
    <text evidence="3">The sequence shown here is derived from an EMBL/GenBank/DDBJ whole genome shotgun (WGS) entry which is preliminary data.</text>
</comment>
<sequence>MPALVAGHTAPPQVPREQGVSGRHGGGRCELLPRTGWRRPAMVLHREHAETMGVLRCP</sequence>
<dbReference type="EMBL" id="JAIWYP010000002">
    <property type="protein sequence ID" value="KAH3862794.1"/>
    <property type="molecule type" value="Genomic_DNA"/>
</dbReference>